<keyword evidence="3" id="KW-1185">Reference proteome</keyword>
<dbReference type="STRING" id="1193011.LEP1GSC058_3973"/>
<name>S3VYK5_9LEPT</name>
<dbReference type="Proteomes" id="UP000014540">
    <property type="component" value="Unassembled WGS sequence"/>
</dbReference>
<evidence type="ECO:0000256" key="1">
    <source>
        <dbReference type="SAM" id="SignalP"/>
    </source>
</evidence>
<dbReference type="OrthoDB" id="325432at2"/>
<feature type="chain" id="PRO_5004524413" description="Lipoprotein" evidence="1">
    <location>
        <begin position="20"/>
        <end position="223"/>
    </location>
</feature>
<dbReference type="EMBL" id="AKWZ02000010">
    <property type="protein sequence ID" value="EPG73202.1"/>
    <property type="molecule type" value="Genomic_DNA"/>
</dbReference>
<dbReference type="RefSeq" id="WP_016549691.1">
    <property type="nucleotide sequence ID" value="NZ_AKWZ02000010.1"/>
</dbReference>
<accession>S3VYK5</accession>
<proteinExistence type="predicted"/>
<evidence type="ECO:0000313" key="2">
    <source>
        <dbReference type="EMBL" id="EPG73202.1"/>
    </source>
</evidence>
<comment type="caution">
    <text evidence="2">The sequence shown here is derived from an EMBL/GenBank/DDBJ whole genome shotgun (WGS) entry which is preliminary data.</text>
</comment>
<feature type="signal peptide" evidence="1">
    <location>
        <begin position="1"/>
        <end position="19"/>
    </location>
</feature>
<gene>
    <name evidence="2" type="ORF">LEP1GSC058_3973</name>
</gene>
<organism evidence="2 3">
    <name type="scientific">Leptospira fainei serovar Hurstbridge str. BUT 6</name>
    <dbReference type="NCBI Taxonomy" id="1193011"/>
    <lineage>
        <taxon>Bacteria</taxon>
        <taxon>Pseudomonadati</taxon>
        <taxon>Spirochaetota</taxon>
        <taxon>Spirochaetia</taxon>
        <taxon>Leptospirales</taxon>
        <taxon>Leptospiraceae</taxon>
        <taxon>Leptospira</taxon>
    </lineage>
</organism>
<keyword evidence="1" id="KW-0732">Signal</keyword>
<sequence length="223" mass="25492">MKRFFPILIFLPILLSASAAEDEIHFATLKKGNKIVYRAVDGRQQILGEGVEGFPILLKHSNNDKFQRILDLGDDETSGLFVSSSDIKDFGTKHGPPANGQIYVFEPEILGYADDNTSLFRTILITAEGVAYFFVRNEREGVTSIYIGKKKDNLLIFREKIQYSKNEIFHKIPYVIPLIERTKRVDYSIDCNFGKENKQTCIIDGALKEFESPQKRYPLFWVG</sequence>
<evidence type="ECO:0008006" key="4">
    <source>
        <dbReference type="Google" id="ProtNLM"/>
    </source>
</evidence>
<reference evidence="2" key="1">
    <citation type="submission" date="2013-04" db="EMBL/GenBank/DDBJ databases">
        <authorList>
            <person name="Harkins D.M."/>
            <person name="Durkin A.S."/>
            <person name="Selengut J.D."/>
            <person name="Sanka R."/>
            <person name="DePew J."/>
            <person name="Purushe J."/>
            <person name="Ahmed A."/>
            <person name="van der Linden H."/>
            <person name="Goris M.G.A."/>
            <person name="Hartskeerl R.A."/>
            <person name="Vinetz J.M."/>
            <person name="Sutton G.G."/>
            <person name="Nelson W.C."/>
            <person name="Fouts D.E."/>
        </authorList>
    </citation>
    <scope>NUCLEOTIDE SEQUENCE [LARGE SCALE GENOMIC DNA]</scope>
    <source>
        <strain evidence="2">BUT 6</strain>
    </source>
</reference>
<dbReference type="AlphaFoldDB" id="S3VYK5"/>
<protein>
    <recommendedName>
        <fullName evidence="4">Lipoprotein</fullName>
    </recommendedName>
</protein>
<evidence type="ECO:0000313" key="3">
    <source>
        <dbReference type="Proteomes" id="UP000014540"/>
    </source>
</evidence>